<sequence length="129" mass="13537">MILQTTLCLAAAAAVINFWLGLRIGQLRHALKVSVGDGGHEAILRRMRAQANFIENTPLLLILFGLVEATGKGGIWLAPLGAAFMLGRVVHAIGMDGKLTWGRAVGTLTAYLAALGLAVVAVLIALQVL</sequence>
<keyword evidence="4 5" id="KW-0472">Membrane</keyword>
<feature type="transmembrane region" description="Helical" evidence="5">
    <location>
        <begin position="73"/>
        <end position="93"/>
    </location>
</feature>
<dbReference type="SUPFAM" id="SSF161084">
    <property type="entry name" value="MAPEG domain-like"/>
    <property type="match status" value="1"/>
</dbReference>
<dbReference type="PANTHER" id="PTHR35814">
    <property type="match status" value="1"/>
</dbReference>
<dbReference type="Pfam" id="PF01124">
    <property type="entry name" value="MAPEG"/>
    <property type="match status" value="1"/>
</dbReference>
<feature type="transmembrane region" description="Helical" evidence="5">
    <location>
        <begin position="105"/>
        <end position="126"/>
    </location>
</feature>
<dbReference type="GO" id="GO:0016020">
    <property type="term" value="C:membrane"/>
    <property type="evidence" value="ECO:0007669"/>
    <property type="project" value="UniProtKB-SubCell"/>
</dbReference>
<evidence type="ECO:0000256" key="3">
    <source>
        <dbReference type="ARBA" id="ARBA00022989"/>
    </source>
</evidence>
<protein>
    <submittedName>
        <fullName evidence="6">MAPEG family protein</fullName>
    </submittedName>
</protein>
<dbReference type="RefSeq" id="WP_185678530.1">
    <property type="nucleotide sequence ID" value="NZ_JACLAX010000004.1"/>
</dbReference>
<evidence type="ECO:0000256" key="1">
    <source>
        <dbReference type="ARBA" id="ARBA00004370"/>
    </source>
</evidence>
<evidence type="ECO:0000256" key="5">
    <source>
        <dbReference type="SAM" id="Phobius"/>
    </source>
</evidence>
<proteinExistence type="predicted"/>
<comment type="subcellular location">
    <subcellularLocation>
        <location evidence="1">Membrane</location>
    </subcellularLocation>
</comment>
<reference evidence="6 7" key="1">
    <citation type="submission" date="2020-08" db="EMBL/GenBank/DDBJ databases">
        <title>The genome sequence of type strain Novosphingobium piscinae KCTC 42194.</title>
        <authorList>
            <person name="Liu Y."/>
        </authorList>
    </citation>
    <scope>NUCLEOTIDE SEQUENCE [LARGE SCALE GENOMIC DNA]</scope>
    <source>
        <strain evidence="6 7">KCTC 42194</strain>
    </source>
</reference>
<dbReference type="InterPro" id="IPR023352">
    <property type="entry name" value="MAPEG-like_dom_sf"/>
</dbReference>
<dbReference type="EMBL" id="JACLAX010000004">
    <property type="protein sequence ID" value="MBC2668646.1"/>
    <property type="molecule type" value="Genomic_DNA"/>
</dbReference>
<dbReference type="AlphaFoldDB" id="A0A7X1FX69"/>
<keyword evidence="3 5" id="KW-1133">Transmembrane helix</keyword>
<dbReference type="PANTHER" id="PTHR35814:SF1">
    <property type="entry name" value="GLUTATHIONE S-TRANSFERASE-RELATED"/>
    <property type="match status" value="1"/>
</dbReference>
<gene>
    <name evidence="6" type="ORF">H7F53_05795</name>
</gene>
<dbReference type="Proteomes" id="UP000551327">
    <property type="component" value="Unassembled WGS sequence"/>
</dbReference>
<keyword evidence="7" id="KW-1185">Reference proteome</keyword>
<name>A0A7X1FX69_9SPHN</name>
<dbReference type="Gene3D" id="1.20.120.550">
    <property type="entry name" value="Membrane associated eicosanoid/glutathione metabolism-like domain"/>
    <property type="match status" value="1"/>
</dbReference>
<evidence type="ECO:0000256" key="2">
    <source>
        <dbReference type="ARBA" id="ARBA00022692"/>
    </source>
</evidence>
<accession>A0A7X1FX69</accession>
<evidence type="ECO:0000313" key="6">
    <source>
        <dbReference type="EMBL" id="MBC2668646.1"/>
    </source>
</evidence>
<evidence type="ECO:0000313" key="7">
    <source>
        <dbReference type="Proteomes" id="UP000551327"/>
    </source>
</evidence>
<evidence type="ECO:0000256" key="4">
    <source>
        <dbReference type="ARBA" id="ARBA00023136"/>
    </source>
</evidence>
<keyword evidence="2 5" id="KW-0812">Transmembrane</keyword>
<comment type="caution">
    <text evidence="6">The sequence shown here is derived from an EMBL/GenBank/DDBJ whole genome shotgun (WGS) entry which is preliminary data.</text>
</comment>
<dbReference type="InterPro" id="IPR001129">
    <property type="entry name" value="Membr-assoc_MAPEG"/>
</dbReference>
<organism evidence="6 7">
    <name type="scientific">Novosphingobium piscinae</name>
    <dbReference type="NCBI Taxonomy" id="1507448"/>
    <lineage>
        <taxon>Bacteria</taxon>
        <taxon>Pseudomonadati</taxon>
        <taxon>Pseudomonadota</taxon>
        <taxon>Alphaproteobacteria</taxon>
        <taxon>Sphingomonadales</taxon>
        <taxon>Sphingomonadaceae</taxon>
        <taxon>Novosphingobium</taxon>
    </lineage>
</organism>